<comment type="similarity">
    <text evidence="2">Belongs to the nucleotide-sugar transporter family. SLC35B subfamily.</text>
</comment>
<feature type="transmembrane region" description="Helical" evidence="9">
    <location>
        <begin position="368"/>
        <end position="392"/>
    </location>
</feature>
<evidence type="ECO:0000256" key="9">
    <source>
        <dbReference type="SAM" id="Phobius"/>
    </source>
</evidence>
<dbReference type="SUPFAM" id="SSF103481">
    <property type="entry name" value="Multidrug resistance efflux transporter EmrE"/>
    <property type="match status" value="2"/>
</dbReference>
<name>A0A5F5PSY4_HORSE</name>
<dbReference type="InterPro" id="IPR026642">
    <property type="entry name" value="Glcci1/FAM117"/>
</dbReference>
<gene>
    <name evidence="10 12" type="primary">FAM117A</name>
</gene>
<keyword evidence="3" id="KW-0813">Transport</keyword>
<accession>A0A5F5PSY4</accession>
<evidence type="ECO:0000256" key="5">
    <source>
        <dbReference type="ARBA" id="ARBA00022692"/>
    </source>
</evidence>
<feature type="region of interest" description="Disordered" evidence="8">
    <location>
        <begin position="160"/>
        <end position="201"/>
    </location>
</feature>
<dbReference type="InterPro" id="IPR013657">
    <property type="entry name" value="SCL35B1-4/HUT1"/>
</dbReference>
<dbReference type="VGNC" id="VGNC:56424">
    <property type="gene designation" value="FAM117A"/>
</dbReference>
<dbReference type="AlphaFoldDB" id="A0A5F5PSY4"/>
<reference evidence="10" key="2">
    <citation type="submission" date="2025-08" db="UniProtKB">
        <authorList>
            <consortium name="Ensembl"/>
        </authorList>
    </citation>
    <scope>IDENTIFICATION</scope>
    <source>
        <strain evidence="10">Thoroughbred</strain>
    </source>
</reference>
<evidence type="ECO:0000256" key="2">
    <source>
        <dbReference type="ARBA" id="ARBA00010694"/>
    </source>
</evidence>
<evidence type="ECO:0000313" key="10">
    <source>
        <dbReference type="Ensembl" id="ENSECAP00000051588.1"/>
    </source>
</evidence>
<evidence type="ECO:0000313" key="11">
    <source>
        <dbReference type="Proteomes" id="UP000002281"/>
    </source>
</evidence>
<evidence type="ECO:0000313" key="12">
    <source>
        <dbReference type="VGNC" id="VGNC:56424"/>
    </source>
</evidence>
<evidence type="ECO:0000256" key="1">
    <source>
        <dbReference type="ARBA" id="ARBA00004141"/>
    </source>
</evidence>
<evidence type="ECO:0000256" key="7">
    <source>
        <dbReference type="ARBA" id="ARBA00023136"/>
    </source>
</evidence>
<proteinExistence type="inferred from homology"/>
<dbReference type="STRING" id="9796.ENSECAP00000051588"/>
<comment type="subcellular location">
    <subcellularLocation>
        <location evidence="1">Membrane</location>
        <topology evidence="1">Multi-pass membrane protein</topology>
    </subcellularLocation>
</comment>
<dbReference type="GO" id="GO:0055085">
    <property type="term" value="P:transmembrane transport"/>
    <property type="evidence" value="ECO:0007669"/>
    <property type="project" value="InterPro"/>
</dbReference>
<keyword evidence="5 9" id="KW-0812">Transmembrane</keyword>
<protein>
    <submittedName>
        <fullName evidence="10">Family with sequence similarity 117 member A</fullName>
    </submittedName>
</protein>
<dbReference type="FunCoup" id="A0A5F5PSY4">
    <property type="interactions" value="387"/>
</dbReference>
<evidence type="ECO:0000256" key="4">
    <source>
        <dbReference type="ARBA" id="ARBA00022553"/>
    </source>
</evidence>
<keyword evidence="4" id="KW-0597">Phosphoprotein</keyword>
<feature type="transmembrane region" description="Helical" evidence="9">
    <location>
        <begin position="404"/>
        <end position="424"/>
    </location>
</feature>
<feature type="region of interest" description="Disordered" evidence="8">
    <location>
        <begin position="1"/>
        <end position="48"/>
    </location>
</feature>
<feature type="transmembrane region" description="Helical" evidence="9">
    <location>
        <begin position="597"/>
        <end position="628"/>
    </location>
</feature>
<evidence type="ECO:0000256" key="8">
    <source>
        <dbReference type="SAM" id="MobiDB-lite"/>
    </source>
</evidence>
<dbReference type="InParanoid" id="A0A5F5PSY4"/>
<dbReference type="ExpressionAtlas" id="A0A5F5PSY4">
    <property type="expression patterns" value="baseline"/>
</dbReference>
<dbReference type="Pfam" id="PF15388">
    <property type="entry name" value="FAM117"/>
    <property type="match status" value="1"/>
</dbReference>
<evidence type="ECO:0000256" key="3">
    <source>
        <dbReference type="ARBA" id="ARBA00022448"/>
    </source>
</evidence>
<keyword evidence="11" id="KW-1185">Reference proteome</keyword>
<organism evidence="10 11">
    <name type="scientific">Equus caballus</name>
    <name type="common">Horse</name>
    <dbReference type="NCBI Taxonomy" id="9796"/>
    <lineage>
        <taxon>Eukaryota</taxon>
        <taxon>Metazoa</taxon>
        <taxon>Chordata</taxon>
        <taxon>Craniata</taxon>
        <taxon>Vertebrata</taxon>
        <taxon>Euteleostomi</taxon>
        <taxon>Mammalia</taxon>
        <taxon>Eutheria</taxon>
        <taxon>Laurasiatheria</taxon>
        <taxon>Perissodactyla</taxon>
        <taxon>Equidae</taxon>
        <taxon>Equus</taxon>
    </lineage>
</organism>
<dbReference type="PANTHER" id="PTHR14972:SF7">
    <property type="entry name" value="PROTEIN FAM117A"/>
    <property type="match status" value="1"/>
</dbReference>
<feature type="compositionally biased region" description="Gly residues" evidence="8">
    <location>
        <begin position="1"/>
        <end position="25"/>
    </location>
</feature>
<feature type="region of interest" description="Disordered" evidence="8">
    <location>
        <begin position="264"/>
        <end position="290"/>
    </location>
</feature>
<feature type="transmembrane region" description="Helical" evidence="9">
    <location>
        <begin position="527"/>
        <end position="546"/>
    </location>
</feature>
<keyword evidence="6 9" id="KW-1133">Transmembrane helix</keyword>
<evidence type="ECO:0000256" key="6">
    <source>
        <dbReference type="ARBA" id="ARBA00022989"/>
    </source>
</evidence>
<sequence length="641" mass="69305">MAGAAAGGRGGGAWGPGRGGAGGLRRGCSPPAPAGSPRAGLQPLRATVPFQLQQPHQRRDGGGRAASVPCSVAPEKSVCRPQPPQVRRTFSLDTILSSYLLGQWPRDVDGAFTCCTNDKATQTPLSWQELEGERASSCTHKRSASWGSTDHRKEITKLKQQLQRTKLSRSGREKERGSPLQGDHAVRGALRASPPSFPSGSPVLRLSPCLHRSLEGLNQELEEVFVKEQGEEELLRILDVPDGHRAPAPPQSGSCDHPLLLLEPGNIGSSPSMPLASPQPSGQSGREEHRGAVEELAAIPNDKASSPGHPAVPEDGSPSPVLVFAASPRPNHSYVFKREPPEGCERVRVFEEATTRGKYGEGAKQETFTFALTLVFIQCAINAVFAKILIQCFDTAKVDRTQSWLYAACSVSYLGAMVSSNSALQFVNYPTQVLGKSCKPIPVMLLGVTLLKKKYPMAKYLCVLLIVAGVALFMYKPKKVVGMEEHTVGYGELLLLLSLTLDGLTGVSQDHMRAHYQTGSNHMMLNVNLWSTLLLGAGILFTGELWEFLSFAERYPIIIYNILLFGLTSALGQSFIFMTVVYFGPLTCSIITTTRKFFTILASVILFANPISPMQWVGTVLVFLGLGLDAKFGKGTKKTSH</sequence>
<dbReference type="PANTHER" id="PTHR14972">
    <property type="entry name" value="AGAP011572-PA"/>
    <property type="match status" value="1"/>
</dbReference>
<dbReference type="InterPro" id="IPR037185">
    <property type="entry name" value="EmrE-like"/>
</dbReference>
<keyword evidence="7 9" id="KW-0472">Membrane</keyword>
<feature type="transmembrane region" description="Helical" evidence="9">
    <location>
        <begin position="457"/>
        <end position="475"/>
    </location>
</feature>
<dbReference type="Bgee" id="ENSECAG00000008346">
    <property type="expression patterns" value="Expressed in trophectoderm and 23 other cell types or tissues"/>
</dbReference>
<feature type="transmembrane region" description="Helical" evidence="9">
    <location>
        <begin position="558"/>
        <end position="585"/>
    </location>
</feature>
<dbReference type="PaxDb" id="9796-ENSECAP00000051588"/>
<dbReference type="Ensembl" id="ENSECAT00000067181.2">
    <property type="protein sequence ID" value="ENSECAP00000051588.1"/>
    <property type="gene ID" value="ENSECAG00000008346.4"/>
</dbReference>
<dbReference type="GO" id="GO:0016020">
    <property type="term" value="C:membrane"/>
    <property type="evidence" value="ECO:0007669"/>
    <property type="project" value="UniProtKB-SubCell"/>
</dbReference>
<dbReference type="GeneTree" id="ENSGT00950000183046"/>
<dbReference type="Pfam" id="PF08449">
    <property type="entry name" value="UAA"/>
    <property type="match status" value="1"/>
</dbReference>
<feature type="transmembrane region" description="Helical" evidence="9">
    <location>
        <begin position="487"/>
        <end position="507"/>
    </location>
</feature>
<dbReference type="Proteomes" id="UP000002281">
    <property type="component" value="Chromosome 11"/>
</dbReference>
<reference evidence="10 11" key="1">
    <citation type="journal article" date="2009" name="Science">
        <title>Genome sequence, comparative analysis, and population genetics of the domestic horse.</title>
        <authorList>
            <consortium name="Broad Institute Genome Sequencing Platform"/>
            <consortium name="Broad Institute Whole Genome Assembly Team"/>
            <person name="Wade C.M."/>
            <person name="Giulotto E."/>
            <person name="Sigurdsson S."/>
            <person name="Zoli M."/>
            <person name="Gnerre S."/>
            <person name="Imsland F."/>
            <person name="Lear T.L."/>
            <person name="Adelson D.L."/>
            <person name="Bailey E."/>
            <person name="Bellone R.R."/>
            <person name="Bloecker H."/>
            <person name="Distl O."/>
            <person name="Edgar R.C."/>
            <person name="Garber M."/>
            <person name="Leeb T."/>
            <person name="Mauceli E."/>
            <person name="MacLeod J.N."/>
            <person name="Penedo M.C.T."/>
            <person name="Raison J.M."/>
            <person name="Sharpe T."/>
            <person name="Vogel J."/>
            <person name="Andersson L."/>
            <person name="Antczak D.F."/>
            <person name="Biagi T."/>
            <person name="Binns M.M."/>
            <person name="Chowdhary B.P."/>
            <person name="Coleman S.J."/>
            <person name="Della Valle G."/>
            <person name="Fryc S."/>
            <person name="Guerin G."/>
            <person name="Hasegawa T."/>
            <person name="Hill E.W."/>
            <person name="Jurka J."/>
            <person name="Kiialainen A."/>
            <person name="Lindgren G."/>
            <person name="Liu J."/>
            <person name="Magnani E."/>
            <person name="Mickelson J.R."/>
            <person name="Murray J."/>
            <person name="Nergadze S.G."/>
            <person name="Onofrio R."/>
            <person name="Pedroni S."/>
            <person name="Piras M.F."/>
            <person name="Raudsepp T."/>
            <person name="Rocchi M."/>
            <person name="Roeed K.H."/>
            <person name="Ryder O.A."/>
            <person name="Searle S."/>
            <person name="Skow L."/>
            <person name="Swinburne J.E."/>
            <person name="Syvaenen A.C."/>
            <person name="Tozaki T."/>
            <person name="Valberg S.J."/>
            <person name="Vaudin M."/>
            <person name="White J.R."/>
            <person name="Zody M.C."/>
            <person name="Lander E.S."/>
            <person name="Lindblad-Toh K."/>
        </authorList>
    </citation>
    <scope>NUCLEOTIDE SEQUENCE [LARGE SCALE GENOMIC DNA]</scope>
    <source>
        <strain evidence="10 11">Thoroughbred</strain>
    </source>
</reference>
<feature type="compositionally biased region" description="Polar residues" evidence="8">
    <location>
        <begin position="267"/>
        <end position="284"/>
    </location>
</feature>
<reference evidence="10" key="3">
    <citation type="submission" date="2025-09" db="UniProtKB">
        <authorList>
            <consortium name="Ensembl"/>
        </authorList>
    </citation>
    <scope>IDENTIFICATION</scope>
    <source>
        <strain evidence="10">Thoroughbred</strain>
    </source>
</reference>